<evidence type="ECO:0000256" key="1">
    <source>
        <dbReference type="ARBA" id="ARBA00004141"/>
    </source>
</evidence>
<evidence type="ECO:0000256" key="3">
    <source>
        <dbReference type="ARBA" id="ARBA00022448"/>
    </source>
</evidence>
<protein>
    <submittedName>
        <fullName evidence="9">Sugar transporter TC2A11 family</fullName>
    </submittedName>
</protein>
<evidence type="ECO:0000256" key="7">
    <source>
        <dbReference type="SAM" id="MobiDB-lite"/>
    </source>
</evidence>
<dbReference type="PANTHER" id="PTHR48022">
    <property type="entry name" value="PLASTIDIC GLUCOSE TRANSPORTER 4"/>
    <property type="match status" value="1"/>
</dbReference>
<reference evidence="9 10" key="1">
    <citation type="submission" date="2023-11" db="EMBL/GenBank/DDBJ databases">
        <title>An acidophilic fungus is an integral part of prey digestion in a carnivorous sundew plant.</title>
        <authorList>
            <person name="Tsai I.J."/>
        </authorList>
    </citation>
    <scope>NUCLEOTIDE SEQUENCE [LARGE SCALE GENOMIC DNA]</scope>
    <source>
        <strain evidence="9">169a</strain>
    </source>
</reference>
<feature type="transmembrane region" description="Helical" evidence="8">
    <location>
        <begin position="56"/>
        <end position="77"/>
    </location>
</feature>
<comment type="subcellular location">
    <subcellularLocation>
        <location evidence="1">Membrane</location>
        <topology evidence="1">Multi-pass membrane protein</topology>
    </subcellularLocation>
</comment>
<evidence type="ECO:0000256" key="8">
    <source>
        <dbReference type="SAM" id="Phobius"/>
    </source>
</evidence>
<sequence>MEWFKSFLYDKKSQVILFSSTAIALYGYDQGMMSLINTNKNYLSTMGIPEDDPQVGVIVSVYYLGCAVGAVLFSWLADKYGRKPALFGCLAIASLGNLIMFVSGLGYSRGALAVIYLGRVIMGLGVGGVDSVVPVYSSELASDGARGKALAQEFQSNIFGLNMAFAINLIATVTLGKSNEWAWRIPIITMQIYPLSMLLIFERLPESPRWFVYHDRHEDAQKSLEAIMGKEDGKKVLDELAESAKQESGDNVGYFDMFTPGHPQFHPTMITVMGQVNQALTGYGAVSVYGPQIFELLGYPTRTSEYLTQANYISYFILMTFAWILIDAVGRRTLLLWGSAILSICFFLLTLFGGLVMNSNKLRFPDAAAAIPGVITLFIATGAFGIGWLSPVWLIPTEIYPTTARAQGTAISVIIWGLANFTVTLITPLLFNNLKFWLFLVFAATNTFAGVWTWLYTPESGGRSFQENQAFFEAAADQRSWRVSRVKKGFLANFFVAAHERQPTPSYRNSQSIVKMNVFKSLFKEAGVKNVITLFHSPSNPASMRVHTILKQAAAARQAHATEDQASSTGKNPSSSQQDFELDIVVDPPTSDQLNSILEYLGPSHASNVVEGASGSGDALKKFSASKSAFQRPVTVDWNNGRAVAGDNESEILKLLNELPKST</sequence>
<evidence type="ECO:0000256" key="4">
    <source>
        <dbReference type="ARBA" id="ARBA00022692"/>
    </source>
</evidence>
<evidence type="ECO:0000256" key="2">
    <source>
        <dbReference type="ARBA" id="ARBA00010992"/>
    </source>
</evidence>
<keyword evidence="9" id="KW-0762">Sugar transport</keyword>
<evidence type="ECO:0000313" key="10">
    <source>
        <dbReference type="Proteomes" id="UP001303373"/>
    </source>
</evidence>
<keyword evidence="6 8" id="KW-0472">Membrane</keyword>
<feature type="transmembrane region" description="Helical" evidence="8">
    <location>
        <begin position="436"/>
        <end position="456"/>
    </location>
</feature>
<feature type="transmembrane region" description="Helical" evidence="8">
    <location>
        <begin position="312"/>
        <end position="329"/>
    </location>
</feature>
<dbReference type="InterPro" id="IPR012882">
    <property type="entry name" value="Fmp46"/>
</dbReference>
<dbReference type="InterPro" id="IPR036249">
    <property type="entry name" value="Thioredoxin-like_sf"/>
</dbReference>
<accession>A0AAQ3LXB5</accession>
<dbReference type="SUPFAM" id="SSF103473">
    <property type="entry name" value="MFS general substrate transporter"/>
    <property type="match status" value="1"/>
</dbReference>
<feature type="transmembrane region" description="Helical" evidence="8">
    <location>
        <begin position="15"/>
        <end position="36"/>
    </location>
</feature>
<name>A0AAQ3LXB5_9PEZI</name>
<comment type="similarity">
    <text evidence="2">Belongs to the major facilitator superfamily. Sugar transporter (TC 2.A.1.1) family.</text>
</comment>
<feature type="transmembrane region" description="Helical" evidence="8">
    <location>
        <begin position="84"/>
        <end position="107"/>
    </location>
</feature>
<feature type="transmembrane region" description="Helical" evidence="8">
    <location>
        <begin position="369"/>
        <end position="390"/>
    </location>
</feature>
<dbReference type="InterPro" id="IPR005829">
    <property type="entry name" value="Sugar_transporter_CS"/>
</dbReference>
<evidence type="ECO:0000256" key="6">
    <source>
        <dbReference type="ARBA" id="ARBA00023136"/>
    </source>
</evidence>
<dbReference type="GO" id="GO:0016020">
    <property type="term" value="C:membrane"/>
    <property type="evidence" value="ECO:0007669"/>
    <property type="project" value="UniProtKB-SubCell"/>
</dbReference>
<organism evidence="9 10">
    <name type="scientific">Acrodontium crateriforme</name>
    <dbReference type="NCBI Taxonomy" id="150365"/>
    <lineage>
        <taxon>Eukaryota</taxon>
        <taxon>Fungi</taxon>
        <taxon>Dikarya</taxon>
        <taxon>Ascomycota</taxon>
        <taxon>Pezizomycotina</taxon>
        <taxon>Dothideomycetes</taxon>
        <taxon>Dothideomycetidae</taxon>
        <taxon>Mycosphaerellales</taxon>
        <taxon>Teratosphaeriaceae</taxon>
        <taxon>Acrodontium</taxon>
    </lineage>
</organism>
<evidence type="ECO:0000313" key="9">
    <source>
        <dbReference type="EMBL" id="WPG97593.1"/>
    </source>
</evidence>
<keyword evidence="5 8" id="KW-1133">Transmembrane helix</keyword>
<dbReference type="AlphaFoldDB" id="A0AAQ3LXB5"/>
<dbReference type="SUPFAM" id="SSF52833">
    <property type="entry name" value="Thioredoxin-like"/>
    <property type="match status" value="1"/>
</dbReference>
<dbReference type="NCBIfam" id="TIGR00879">
    <property type="entry name" value="SP"/>
    <property type="match status" value="1"/>
</dbReference>
<keyword evidence="4 8" id="KW-0812">Transmembrane</keyword>
<dbReference type="InterPro" id="IPR003663">
    <property type="entry name" value="Sugar/inositol_transpt"/>
</dbReference>
<feature type="transmembrane region" description="Helical" evidence="8">
    <location>
        <begin position="157"/>
        <end position="175"/>
    </location>
</feature>
<dbReference type="Gene3D" id="1.20.1250.20">
    <property type="entry name" value="MFS general substrate transporter like domains"/>
    <property type="match status" value="1"/>
</dbReference>
<keyword evidence="3" id="KW-0813">Transport</keyword>
<evidence type="ECO:0000256" key="5">
    <source>
        <dbReference type="ARBA" id="ARBA00022989"/>
    </source>
</evidence>
<dbReference type="PRINTS" id="PR00171">
    <property type="entry name" value="SUGRTRNSPORT"/>
</dbReference>
<dbReference type="GO" id="GO:0005351">
    <property type="term" value="F:carbohydrate:proton symporter activity"/>
    <property type="evidence" value="ECO:0007669"/>
    <property type="project" value="TreeGrafter"/>
</dbReference>
<feature type="transmembrane region" description="Helical" evidence="8">
    <location>
        <begin position="335"/>
        <end position="357"/>
    </location>
</feature>
<dbReference type="Pfam" id="PF00083">
    <property type="entry name" value="Sugar_tr"/>
    <property type="match status" value="1"/>
</dbReference>
<feature type="compositionally biased region" description="Polar residues" evidence="7">
    <location>
        <begin position="567"/>
        <end position="578"/>
    </location>
</feature>
<dbReference type="PROSITE" id="PS00217">
    <property type="entry name" value="SUGAR_TRANSPORT_2"/>
    <property type="match status" value="1"/>
</dbReference>
<dbReference type="GO" id="GO:0005739">
    <property type="term" value="C:mitochondrion"/>
    <property type="evidence" value="ECO:0007669"/>
    <property type="project" value="InterPro"/>
</dbReference>
<feature type="transmembrane region" description="Helical" evidence="8">
    <location>
        <begin position="181"/>
        <end position="201"/>
    </location>
</feature>
<feature type="region of interest" description="Disordered" evidence="7">
    <location>
        <begin position="554"/>
        <end position="578"/>
    </location>
</feature>
<dbReference type="Pfam" id="PF07955">
    <property type="entry name" value="DUF1687"/>
    <property type="match status" value="1"/>
</dbReference>
<dbReference type="PANTHER" id="PTHR48022:SF68">
    <property type="entry name" value="MAJOR FACILITATOR SUPERFAMILY (MFS) PROFILE DOMAIN-CONTAINING PROTEIN-RELATED"/>
    <property type="match status" value="1"/>
</dbReference>
<dbReference type="InterPro" id="IPR050360">
    <property type="entry name" value="MFS_Sugar_Transporters"/>
</dbReference>
<proteinExistence type="inferred from homology"/>
<dbReference type="InterPro" id="IPR005828">
    <property type="entry name" value="MFS_sugar_transport-like"/>
</dbReference>
<dbReference type="Gene3D" id="3.40.30.10">
    <property type="entry name" value="Glutaredoxin"/>
    <property type="match status" value="1"/>
</dbReference>
<dbReference type="EMBL" id="CP138580">
    <property type="protein sequence ID" value="WPG97593.1"/>
    <property type="molecule type" value="Genomic_DNA"/>
</dbReference>
<keyword evidence="10" id="KW-1185">Reference proteome</keyword>
<dbReference type="InterPro" id="IPR036259">
    <property type="entry name" value="MFS_trans_sf"/>
</dbReference>
<feature type="transmembrane region" description="Helical" evidence="8">
    <location>
        <begin position="410"/>
        <end position="431"/>
    </location>
</feature>
<feature type="transmembrane region" description="Helical" evidence="8">
    <location>
        <begin position="113"/>
        <end position="136"/>
    </location>
</feature>
<dbReference type="Proteomes" id="UP001303373">
    <property type="component" value="Chromosome 1"/>
</dbReference>
<dbReference type="GO" id="GO:0016491">
    <property type="term" value="F:oxidoreductase activity"/>
    <property type="evidence" value="ECO:0007669"/>
    <property type="project" value="InterPro"/>
</dbReference>
<gene>
    <name evidence="9" type="ORF">R9X50_00037100</name>
</gene>